<dbReference type="Pfam" id="PF00027">
    <property type="entry name" value="cNMP_binding"/>
    <property type="match status" value="1"/>
</dbReference>
<dbReference type="SMART" id="SM00100">
    <property type="entry name" value="cNMP"/>
    <property type="match status" value="1"/>
</dbReference>
<proteinExistence type="predicted"/>
<dbReference type="SUPFAM" id="SSF51206">
    <property type="entry name" value="cAMP-binding domain-like"/>
    <property type="match status" value="1"/>
</dbReference>
<accession>A0A1A9K9F2</accession>
<evidence type="ECO:0000256" key="2">
    <source>
        <dbReference type="ARBA" id="ARBA00023125"/>
    </source>
</evidence>
<keyword evidence="1" id="KW-0805">Transcription regulation</keyword>
<dbReference type="Proteomes" id="UP000077748">
    <property type="component" value="Chromosome"/>
</dbReference>
<feature type="domain" description="HTH crp-type" evidence="5">
    <location>
        <begin position="149"/>
        <end position="221"/>
    </location>
</feature>
<dbReference type="InterPro" id="IPR014710">
    <property type="entry name" value="RmlC-like_jellyroll"/>
</dbReference>
<dbReference type="GO" id="GO:0005829">
    <property type="term" value="C:cytosol"/>
    <property type="evidence" value="ECO:0007669"/>
    <property type="project" value="TreeGrafter"/>
</dbReference>
<dbReference type="InterPro" id="IPR050397">
    <property type="entry name" value="Env_Response_Regulators"/>
</dbReference>
<dbReference type="InterPro" id="IPR000595">
    <property type="entry name" value="cNMP-bd_dom"/>
</dbReference>
<evidence type="ECO:0000256" key="3">
    <source>
        <dbReference type="ARBA" id="ARBA00023163"/>
    </source>
</evidence>
<name>A0A1A9K9F2_9PSED</name>
<evidence type="ECO:0008006" key="8">
    <source>
        <dbReference type="Google" id="ProtNLM"/>
    </source>
</evidence>
<dbReference type="Gene3D" id="2.60.120.10">
    <property type="entry name" value="Jelly Rolls"/>
    <property type="match status" value="1"/>
</dbReference>
<dbReference type="GO" id="GO:0003700">
    <property type="term" value="F:DNA-binding transcription factor activity"/>
    <property type="evidence" value="ECO:0007669"/>
    <property type="project" value="TreeGrafter"/>
</dbReference>
<feature type="domain" description="Cyclic nucleotide-binding" evidence="4">
    <location>
        <begin position="16"/>
        <end position="119"/>
    </location>
</feature>
<dbReference type="PROSITE" id="PS51063">
    <property type="entry name" value="HTH_CRP_2"/>
    <property type="match status" value="1"/>
</dbReference>
<keyword evidence="3" id="KW-0804">Transcription</keyword>
<evidence type="ECO:0000256" key="1">
    <source>
        <dbReference type="ARBA" id="ARBA00023015"/>
    </source>
</evidence>
<dbReference type="CDD" id="cd00038">
    <property type="entry name" value="CAP_ED"/>
    <property type="match status" value="1"/>
</dbReference>
<evidence type="ECO:0000259" key="4">
    <source>
        <dbReference type="PROSITE" id="PS50042"/>
    </source>
</evidence>
<dbReference type="InterPro" id="IPR036390">
    <property type="entry name" value="WH_DNA-bd_sf"/>
</dbReference>
<organism evidence="6 7">
    <name type="scientific">Pseudomonas citronellolis</name>
    <dbReference type="NCBI Taxonomy" id="53408"/>
    <lineage>
        <taxon>Bacteria</taxon>
        <taxon>Pseudomonadati</taxon>
        <taxon>Pseudomonadota</taxon>
        <taxon>Gammaproteobacteria</taxon>
        <taxon>Pseudomonadales</taxon>
        <taxon>Pseudomonadaceae</taxon>
        <taxon>Pseudomonas</taxon>
    </lineage>
</organism>
<keyword evidence="2" id="KW-0238">DNA-binding</keyword>
<dbReference type="Gene3D" id="1.10.10.10">
    <property type="entry name" value="Winged helix-like DNA-binding domain superfamily/Winged helix DNA-binding domain"/>
    <property type="match status" value="1"/>
</dbReference>
<reference evidence="6 7" key="1">
    <citation type="submission" date="2016-05" db="EMBL/GenBank/DDBJ databases">
        <title>Genome Sequence of Pseudomonas citronellolis Strain SJTE-3, an Estrogens and Persistent Organic Pollutants degradation strain.</title>
        <authorList>
            <person name="Liang R."/>
        </authorList>
    </citation>
    <scope>NUCLEOTIDE SEQUENCE [LARGE SCALE GENOMIC DNA]</scope>
    <source>
        <strain evidence="6 7">SJTE-3</strain>
    </source>
</reference>
<evidence type="ECO:0000259" key="5">
    <source>
        <dbReference type="PROSITE" id="PS51063"/>
    </source>
</evidence>
<dbReference type="Pfam" id="PF13545">
    <property type="entry name" value="HTH_Crp_2"/>
    <property type="match status" value="1"/>
</dbReference>
<dbReference type="SUPFAM" id="SSF46785">
    <property type="entry name" value="Winged helix' DNA-binding domain"/>
    <property type="match status" value="1"/>
</dbReference>
<dbReference type="GO" id="GO:0003677">
    <property type="term" value="F:DNA binding"/>
    <property type="evidence" value="ECO:0007669"/>
    <property type="project" value="UniProtKB-KW"/>
</dbReference>
<protein>
    <recommendedName>
        <fullName evidence="8">Crp/Fnr family transcriptional regulator</fullName>
    </recommendedName>
</protein>
<dbReference type="PANTHER" id="PTHR24567">
    <property type="entry name" value="CRP FAMILY TRANSCRIPTIONAL REGULATORY PROTEIN"/>
    <property type="match status" value="1"/>
</dbReference>
<sequence>MTDTEALLQQLDANPWFARLAPAVRHALAAEGRRLRLRAGEFVFRQGDRGEHFLTLLLGKLKASTLREDGKEAILAVLEPGHWFGEASMLDGLPRTHDVLASRDSEVLGVDQATFDRLMLDNGFARAVCVLQAQHTRLVYRLLEDAMLRSTRARIASRLEQLARGDGSIDGEQRQLVRISQDELAMMLGISRQTLSLELRELVAGGALELGYRQLRIVSLEKLREMAAQT</sequence>
<gene>
    <name evidence="6" type="ORF">A9C11_06205</name>
</gene>
<dbReference type="InterPro" id="IPR018490">
    <property type="entry name" value="cNMP-bd_dom_sf"/>
</dbReference>
<dbReference type="PROSITE" id="PS50042">
    <property type="entry name" value="CNMP_BINDING_3"/>
    <property type="match status" value="1"/>
</dbReference>
<dbReference type="AlphaFoldDB" id="A0A1A9K9F2"/>
<evidence type="ECO:0000313" key="6">
    <source>
        <dbReference type="EMBL" id="ANI13603.1"/>
    </source>
</evidence>
<dbReference type="EMBL" id="CP015878">
    <property type="protein sequence ID" value="ANI13603.1"/>
    <property type="molecule type" value="Genomic_DNA"/>
</dbReference>
<evidence type="ECO:0000313" key="7">
    <source>
        <dbReference type="Proteomes" id="UP000077748"/>
    </source>
</evidence>
<dbReference type="PANTHER" id="PTHR24567:SF74">
    <property type="entry name" value="HTH-TYPE TRANSCRIPTIONAL REGULATOR ARCR"/>
    <property type="match status" value="1"/>
</dbReference>
<dbReference type="InterPro" id="IPR036388">
    <property type="entry name" value="WH-like_DNA-bd_sf"/>
</dbReference>
<dbReference type="RefSeq" id="WP_064582135.1">
    <property type="nucleotide sequence ID" value="NZ_CP015878.1"/>
</dbReference>
<dbReference type="InterPro" id="IPR012318">
    <property type="entry name" value="HTH_CRP"/>
</dbReference>